<dbReference type="AlphaFoldDB" id="A0A0R2JDB1"/>
<dbReference type="OrthoDB" id="7995400at2"/>
<reference evidence="2 3" key="1">
    <citation type="journal article" date="2015" name="Genome Announc.">
        <title>Expanding the biotechnology potential of lactobacilli through comparative genomics of 213 strains and associated genera.</title>
        <authorList>
            <person name="Sun Z."/>
            <person name="Harris H.M."/>
            <person name="McCann A."/>
            <person name="Guo C."/>
            <person name="Argimon S."/>
            <person name="Zhang W."/>
            <person name="Yang X."/>
            <person name="Jeffery I.B."/>
            <person name="Cooney J.C."/>
            <person name="Kagawa T.F."/>
            <person name="Liu W."/>
            <person name="Song Y."/>
            <person name="Salvetti E."/>
            <person name="Wrobel A."/>
            <person name="Rasinkangas P."/>
            <person name="Parkhill J."/>
            <person name="Rea M.C."/>
            <person name="O'Sullivan O."/>
            <person name="Ritari J."/>
            <person name="Douillard F.P."/>
            <person name="Paul Ross R."/>
            <person name="Yang R."/>
            <person name="Briner A.E."/>
            <person name="Felis G.E."/>
            <person name="de Vos W.M."/>
            <person name="Barrangou R."/>
            <person name="Klaenhammer T.R."/>
            <person name="Caufield P.W."/>
            <person name="Cui Y."/>
            <person name="Zhang H."/>
            <person name="O'Toole P.W."/>
        </authorList>
    </citation>
    <scope>NUCLEOTIDE SEQUENCE [LARGE SCALE GENOMIC DNA]</scope>
    <source>
        <strain evidence="2 3">DSM 20593</strain>
    </source>
</reference>
<feature type="transmembrane region" description="Helical" evidence="1">
    <location>
        <begin position="124"/>
        <end position="144"/>
    </location>
</feature>
<dbReference type="Pfam" id="PF03596">
    <property type="entry name" value="Cad"/>
    <property type="match status" value="1"/>
</dbReference>
<sequence>MYIALMTSLFIGANLDFFILLILFLKKRGFVNTIIGYAIGVICMYFISATLGQFIQTIFPTWVIGLLGLIPIWFGIRDEGEEVKNTNLNNSIFTITIMYLTSCSADNLALYVPVLSTLSIKQSIIYGLYFIFLSIVTGILAYFISNVRIVSIIFDKFGDIITRVIYIGIGLFVIIESGLLAQILNLVF</sequence>
<gene>
    <name evidence="2" type="ORF">IV73_GL000426</name>
</gene>
<comment type="caution">
    <text evidence="2">The sequence shown here is derived from an EMBL/GenBank/DDBJ whole genome shotgun (WGS) entry which is preliminary data.</text>
</comment>
<accession>A0A0R2JDB1</accession>
<evidence type="ECO:0008006" key="4">
    <source>
        <dbReference type="Google" id="ProtNLM"/>
    </source>
</evidence>
<protein>
    <recommendedName>
        <fullName evidence="4">Cadmium resistance protein</fullName>
    </recommendedName>
</protein>
<feature type="transmembrane region" description="Helical" evidence="1">
    <location>
        <begin position="164"/>
        <end position="184"/>
    </location>
</feature>
<feature type="transmembrane region" description="Helical" evidence="1">
    <location>
        <begin position="88"/>
        <end position="112"/>
    </location>
</feature>
<evidence type="ECO:0000313" key="3">
    <source>
        <dbReference type="Proteomes" id="UP000051655"/>
    </source>
</evidence>
<dbReference type="Proteomes" id="UP000051655">
    <property type="component" value="Unassembled WGS sequence"/>
</dbReference>
<evidence type="ECO:0000256" key="1">
    <source>
        <dbReference type="SAM" id="Phobius"/>
    </source>
</evidence>
<feature type="transmembrane region" description="Helical" evidence="1">
    <location>
        <begin position="54"/>
        <end position="76"/>
    </location>
</feature>
<keyword evidence="1" id="KW-1133">Transmembrane helix</keyword>
<proteinExistence type="predicted"/>
<feature type="transmembrane region" description="Helical" evidence="1">
    <location>
        <begin position="6"/>
        <end position="25"/>
    </location>
</feature>
<dbReference type="EMBL" id="JQBP01000002">
    <property type="protein sequence ID" value="KRN75265.1"/>
    <property type="molecule type" value="Genomic_DNA"/>
</dbReference>
<keyword evidence="1" id="KW-0812">Transmembrane</keyword>
<keyword evidence="3" id="KW-1185">Reference proteome</keyword>
<name>A0A0R2JDB1_9LACO</name>
<feature type="transmembrane region" description="Helical" evidence="1">
    <location>
        <begin position="30"/>
        <end position="48"/>
    </location>
</feature>
<dbReference type="RefSeq" id="WP_057754075.1">
    <property type="nucleotide sequence ID" value="NZ_JQBP01000002.1"/>
</dbReference>
<dbReference type="PATRIC" id="fig|1616.3.peg.441"/>
<organism evidence="2 3">
    <name type="scientific">Weissella kandleri</name>
    <dbReference type="NCBI Taxonomy" id="1616"/>
    <lineage>
        <taxon>Bacteria</taxon>
        <taxon>Bacillati</taxon>
        <taxon>Bacillota</taxon>
        <taxon>Bacilli</taxon>
        <taxon>Lactobacillales</taxon>
        <taxon>Lactobacillaceae</taxon>
        <taxon>Weissella</taxon>
    </lineage>
</organism>
<keyword evidence="1" id="KW-0472">Membrane</keyword>
<dbReference type="InterPro" id="IPR004676">
    <property type="entry name" value="Cd-R_transporter"/>
</dbReference>
<evidence type="ECO:0000313" key="2">
    <source>
        <dbReference type="EMBL" id="KRN75265.1"/>
    </source>
</evidence>